<accession>A0ABQ8H005</accession>
<dbReference type="Proteomes" id="UP000827721">
    <property type="component" value="Unassembled WGS sequence"/>
</dbReference>
<sequence length="250" mass="28035">MIRQEGTSPVRLTCKAYLSSSCARAQLLIGMAAHGMAHTEWRTRCSHQTQNIRGDGCDQYAHCRESAISNRVRESAESDNAMQCTCLIGFEPLYPQDWFIRCVEKRKVPGVCGKGDGEGSVRLEGLKIPDARFSRVYGTMSFKECEKACLKSCYCTGYTSADVSKIRGGCISWFRELTDVRNYADGQGFYLRVDAVELVNDYMLLEYVLDGQFSTKSDVFSFRILLLLEIISGRKNADCESGNMEIHSSN</sequence>
<dbReference type="PROSITE" id="PS50948">
    <property type="entry name" value="PAN"/>
    <property type="match status" value="1"/>
</dbReference>
<comment type="caution">
    <text evidence="2">The sequence shown here is derived from an EMBL/GenBank/DDBJ whole genome shotgun (WGS) entry which is preliminary data.</text>
</comment>
<dbReference type="EMBL" id="JAFEMO010000070">
    <property type="protein sequence ID" value="KAH7527272.1"/>
    <property type="molecule type" value="Genomic_DNA"/>
</dbReference>
<evidence type="ECO:0000259" key="1">
    <source>
        <dbReference type="PROSITE" id="PS50948"/>
    </source>
</evidence>
<organism evidence="2 3">
    <name type="scientific">Xanthoceras sorbifolium</name>
    <dbReference type="NCBI Taxonomy" id="99658"/>
    <lineage>
        <taxon>Eukaryota</taxon>
        <taxon>Viridiplantae</taxon>
        <taxon>Streptophyta</taxon>
        <taxon>Embryophyta</taxon>
        <taxon>Tracheophyta</taxon>
        <taxon>Spermatophyta</taxon>
        <taxon>Magnoliopsida</taxon>
        <taxon>eudicotyledons</taxon>
        <taxon>Gunneridae</taxon>
        <taxon>Pentapetalae</taxon>
        <taxon>rosids</taxon>
        <taxon>malvids</taxon>
        <taxon>Sapindales</taxon>
        <taxon>Sapindaceae</taxon>
        <taxon>Xanthoceroideae</taxon>
        <taxon>Xanthoceras</taxon>
    </lineage>
</organism>
<protein>
    <recommendedName>
        <fullName evidence="1">Apple domain-containing protein</fullName>
    </recommendedName>
</protein>
<dbReference type="PANTHER" id="PTHR32444">
    <property type="entry name" value="BULB-TYPE LECTIN DOMAIN-CONTAINING PROTEIN"/>
    <property type="match status" value="1"/>
</dbReference>
<keyword evidence="3" id="KW-1185">Reference proteome</keyword>
<feature type="domain" description="Apple" evidence="1">
    <location>
        <begin position="112"/>
        <end position="196"/>
    </location>
</feature>
<name>A0ABQ8H005_9ROSI</name>
<evidence type="ECO:0000313" key="2">
    <source>
        <dbReference type="EMBL" id="KAH7527272.1"/>
    </source>
</evidence>
<dbReference type="SMART" id="SM00473">
    <property type="entry name" value="PAN_AP"/>
    <property type="match status" value="1"/>
</dbReference>
<gene>
    <name evidence="2" type="ORF">JRO89_XSUnG0041000</name>
</gene>
<dbReference type="Pfam" id="PF08276">
    <property type="entry name" value="PAN_2"/>
    <property type="match status" value="1"/>
</dbReference>
<dbReference type="PANTHER" id="PTHR32444:SF63">
    <property type="entry name" value="G-TYPE LECTIN S-RECEPTOR-LIKE SERINE_THREONINE-PROTEIN KINASE RKS1"/>
    <property type="match status" value="1"/>
</dbReference>
<reference evidence="2 3" key="1">
    <citation type="submission" date="2021-02" db="EMBL/GenBank/DDBJ databases">
        <title>Plant Genome Project.</title>
        <authorList>
            <person name="Zhang R.-G."/>
        </authorList>
    </citation>
    <scope>NUCLEOTIDE SEQUENCE [LARGE SCALE GENOMIC DNA]</scope>
    <source>
        <tissue evidence="2">Leaves</tissue>
    </source>
</reference>
<evidence type="ECO:0000313" key="3">
    <source>
        <dbReference type="Proteomes" id="UP000827721"/>
    </source>
</evidence>
<proteinExistence type="predicted"/>
<dbReference type="InterPro" id="IPR003609">
    <property type="entry name" value="Pan_app"/>
</dbReference>
<dbReference type="CDD" id="cd01098">
    <property type="entry name" value="PAN_AP_plant"/>
    <property type="match status" value="1"/>
</dbReference>